<dbReference type="OrthoDB" id="2468549at2759"/>
<dbReference type="AlphaFoldDB" id="A0A915ZV35"/>
<accession>A0A915ZV35</accession>
<proteinExistence type="predicted"/>
<protein>
    <submittedName>
        <fullName evidence="1">Uncharacterized protein</fullName>
    </submittedName>
</protein>
<organism evidence="1 2">
    <name type="scientific">Rhizophagus irregularis</name>
    <dbReference type="NCBI Taxonomy" id="588596"/>
    <lineage>
        <taxon>Eukaryota</taxon>
        <taxon>Fungi</taxon>
        <taxon>Fungi incertae sedis</taxon>
        <taxon>Mucoromycota</taxon>
        <taxon>Glomeromycotina</taxon>
        <taxon>Glomeromycetes</taxon>
        <taxon>Glomerales</taxon>
        <taxon>Glomeraceae</taxon>
        <taxon>Rhizophagus</taxon>
    </lineage>
</organism>
<sequence>MMETNRLFSGRLLYGRILKVPGCRFNISKVRWLFGYTGIQYFEGSAVLVWNLTFQSFHWLLLRHWTFDT</sequence>
<evidence type="ECO:0000313" key="1">
    <source>
        <dbReference type="EMBL" id="CAB5392289.1"/>
    </source>
</evidence>
<gene>
    <name evidence="1" type="ORF">CHRIB12_LOCUS22330</name>
</gene>
<evidence type="ECO:0000313" key="2">
    <source>
        <dbReference type="Proteomes" id="UP000684084"/>
    </source>
</evidence>
<reference evidence="1" key="1">
    <citation type="submission" date="2020-05" db="EMBL/GenBank/DDBJ databases">
        <authorList>
            <person name="Rincon C."/>
            <person name="Sanders R I."/>
            <person name="Robbins C."/>
            <person name="Chaturvedi A."/>
        </authorList>
    </citation>
    <scope>NUCLEOTIDE SEQUENCE</scope>
    <source>
        <strain evidence="1">CHB12</strain>
    </source>
</reference>
<comment type="caution">
    <text evidence="1">The sequence shown here is derived from an EMBL/GenBank/DDBJ whole genome shotgun (WGS) entry which is preliminary data.</text>
</comment>
<name>A0A915ZV35_9GLOM</name>
<dbReference type="Proteomes" id="UP000684084">
    <property type="component" value="Unassembled WGS sequence"/>
</dbReference>
<dbReference type="EMBL" id="CAGKOT010000076">
    <property type="protein sequence ID" value="CAB5392289.1"/>
    <property type="molecule type" value="Genomic_DNA"/>
</dbReference>